<evidence type="ECO:0000313" key="3">
    <source>
        <dbReference type="Proteomes" id="UP001172155"/>
    </source>
</evidence>
<accession>A0AA40F7L8</accession>
<keyword evidence="3" id="KW-1185">Reference proteome</keyword>
<sequence length="230" mass="25342">MMRWMTRRSTVWDPNKGEPSARVQGWAQRRKSGSRERQCGDWACAVLVFFGDGKSVSEMFWVLWAVWSGPGSNAQMPRCLAAHCPLPRDGYERGKSVKRGRVPKVCEVWSQATRIGPVKQSSTGERSAAADPSPQPPSQPTTAPATRKNDPTRRRRCYRETRRGEERQQLGRGNVVGRPRKGGGTARTLFLTGSGQCLGAAVCGARLLLCLVTGRGGVEMVSIRSADVQW</sequence>
<feature type="compositionally biased region" description="Basic and acidic residues" evidence="1">
    <location>
        <begin position="147"/>
        <end position="169"/>
    </location>
</feature>
<reference evidence="2" key="1">
    <citation type="submission" date="2023-06" db="EMBL/GenBank/DDBJ databases">
        <title>Genome-scale phylogeny and comparative genomics of the fungal order Sordariales.</title>
        <authorList>
            <consortium name="Lawrence Berkeley National Laboratory"/>
            <person name="Hensen N."/>
            <person name="Bonometti L."/>
            <person name="Westerberg I."/>
            <person name="Brannstrom I.O."/>
            <person name="Guillou S."/>
            <person name="Cros-Aarteil S."/>
            <person name="Calhoun S."/>
            <person name="Haridas S."/>
            <person name="Kuo A."/>
            <person name="Mondo S."/>
            <person name="Pangilinan J."/>
            <person name="Riley R."/>
            <person name="LaButti K."/>
            <person name="Andreopoulos B."/>
            <person name="Lipzen A."/>
            <person name="Chen C."/>
            <person name="Yanf M."/>
            <person name="Daum C."/>
            <person name="Ng V."/>
            <person name="Clum A."/>
            <person name="Steindorff A."/>
            <person name="Ohm R."/>
            <person name="Martin F."/>
            <person name="Silar P."/>
            <person name="Natvig D."/>
            <person name="Lalanne C."/>
            <person name="Gautier V."/>
            <person name="Ament-velasquez S.L."/>
            <person name="Kruys A."/>
            <person name="Hutchinson M.I."/>
            <person name="Powell A.J."/>
            <person name="Barry K."/>
            <person name="Miller A.N."/>
            <person name="Grigoriev I.V."/>
            <person name="Debuchy R."/>
            <person name="Gladieux P."/>
            <person name="Thoren M.H."/>
            <person name="Johannesson H."/>
        </authorList>
    </citation>
    <scope>NUCLEOTIDE SEQUENCE</scope>
    <source>
        <strain evidence="2">SMH3187-1</strain>
    </source>
</reference>
<evidence type="ECO:0000256" key="1">
    <source>
        <dbReference type="SAM" id="MobiDB-lite"/>
    </source>
</evidence>
<dbReference type="AlphaFoldDB" id="A0AA40F7L8"/>
<dbReference type="EMBL" id="JAUKUD010000002">
    <property type="protein sequence ID" value="KAK0752256.1"/>
    <property type="molecule type" value="Genomic_DNA"/>
</dbReference>
<gene>
    <name evidence="2" type="ORF">B0T18DRAFT_86856</name>
</gene>
<feature type="region of interest" description="Disordered" evidence="1">
    <location>
        <begin position="116"/>
        <end position="182"/>
    </location>
</feature>
<organism evidence="2 3">
    <name type="scientific">Schizothecium vesticola</name>
    <dbReference type="NCBI Taxonomy" id="314040"/>
    <lineage>
        <taxon>Eukaryota</taxon>
        <taxon>Fungi</taxon>
        <taxon>Dikarya</taxon>
        <taxon>Ascomycota</taxon>
        <taxon>Pezizomycotina</taxon>
        <taxon>Sordariomycetes</taxon>
        <taxon>Sordariomycetidae</taxon>
        <taxon>Sordariales</taxon>
        <taxon>Schizotheciaceae</taxon>
        <taxon>Schizothecium</taxon>
    </lineage>
</organism>
<protein>
    <submittedName>
        <fullName evidence="2">Uncharacterized protein</fullName>
    </submittedName>
</protein>
<dbReference type="Proteomes" id="UP001172155">
    <property type="component" value="Unassembled WGS sequence"/>
</dbReference>
<feature type="region of interest" description="Disordered" evidence="1">
    <location>
        <begin position="1"/>
        <end position="22"/>
    </location>
</feature>
<name>A0AA40F7L8_9PEZI</name>
<proteinExistence type="predicted"/>
<comment type="caution">
    <text evidence="2">The sequence shown here is derived from an EMBL/GenBank/DDBJ whole genome shotgun (WGS) entry which is preliminary data.</text>
</comment>
<evidence type="ECO:0000313" key="2">
    <source>
        <dbReference type="EMBL" id="KAK0752256.1"/>
    </source>
</evidence>